<proteinExistence type="predicted"/>
<evidence type="ECO:0000313" key="1">
    <source>
        <dbReference type="EMBL" id="SPN99970.1"/>
    </source>
</evidence>
<dbReference type="Proteomes" id="UP001187682">
    <property type="component" value="Unassembled WGS sequence"/>
</dbReference>
<keyword evidence="2" id="KW-1185">Reference proteome</keyword>
<accession>A0AAE8STM5</accession>
<dbReference type="EMBL" id="ONZQ02000003">
    <property type="protein sequence ID" value="SPN99970.1"/>
    <property type="molecule type" value="Genomic_DNA"/>
</dbReference>
<name>A0AAE8STM5_9PEZI</name>
<comment type="caution">
    <text evidence="1">The sequence shown here is derived from an EMBL/GenBank/DDBJ whole genome shotgun (WGS) entry which is preliminary data.</text>
</comment>
<gene>
    <name evidence="1" type="ORF">DNG_02822</name>
</gene>
<sequence length="162" mass="18315">MSHQWLYTNKTSPSPGISASNRPQVANLVIINLGTSVATDVPVAAHVEPDKRLIQVVPGIWPDVRVAIMRIWQDFYQFGNNFVRNTKFTAEVHLAHKYFSSEYFENTIAQGAIAKEARNPEKKAEAFVHSFDTMGILRHDGTRPQWHPTGVGRIQVAIHLLW</sequence>
<protein>
    <submittedName>
        <fullName evidence="1">Uncharacterized protein</fullName>
    </submittedName>
</protein>
<evidence type="ECO:0000313" key="2">
    <source>
        <dbReference type="Proteomes" id="UP001187682"/>
    </source>
</evidence>
<dbReference type="AlphaFoldDB" id="A0AAE8STM5"/>
<organism evidence="1 2">
    <name type="scientific">Cephalotrichum gorgonifer</name>
    <dbReference type="NCBI Taxonomy" id="2041049"/>
    <lineage>
        <taxon>Eukaryota</taxon>
        <taxon>Fungi</taxon>
        <taxon>Dikarya</taxon>
        <taxon>Ascomycota</taxon>
        <taxon>Pezizomycotina</taxon>
        <taxon>Sordariomycetes</taxon>
        <taxon>Hypocreomycetidae</taxon>
        <taxon>Microascales</taxon>
        <taxon>Microascaceae</taxon>
        <taxon>Cephalotrichum</taxon>
    </lineage>
</organism>
<reference evidence="1" key="1">
    <citation type="submission" date="2018-03" db="EMBL/GenBank/DDBJ databases">
        <authorList>
            <person name="Guldener U."/>
        </authorList>
    </citation>
    <scope>NUCLEOTIDE SEQUENCE</scope>
</reference>